<evidence type="ECO:0000313" key="1">
    <source>
        <dbReference type="EMBL" id="EEF61115.1"/>
    </source>
</evidence>
<organism evidence="1 2">
    <name type="scientific">Pedosphaera parvula (strain Ellin514)</name>
    <dbReference type="NCBI Taxonomy" id="320771"/>
    <lineage>
        <taxon>Bacteria</taxon>
        <taxon>Pseudomonadati</taxon>
        <taxon>Verrucomicrobiota</taxon>
        <taxon>Pedosphaerae</taxon>
        <taxon>Pedosphaerales</taxon>
        <taxon>Pedosphaeraceae</taxon>
        <taxon>Pedosphaera</taxon>
    </lineage>
</organism>
<dbReference type="EMBL" id="ABOX02000011">
    <property type="protein sequence ID" value="EEF61115.1"/>
    <property type="molecule type" value="Genomic_DNA"/>
</dbReference>
<keyword evidence="2" id="KW-1185">Reference proteome</keyword>
<dbReference type="OrthoDB" id="1494609at2"/>
<sequence>MKAKYSLVDAEEAIRRRFAKDNFKGQLKYDAGKVKETDSWWYIPYTWIGCRGMIVSKSDLYVNWLGSALSLEECFWGHEHRIYCDLVDFTFALNTSRELAGKIITRFQHLKPDSKGRLPMEPVWYRDSEIEQILLTDFPTFKRHNVWYGIPELKHAWNQEGLRFTSMLSKVP</sequence>
<comment type="caution">
    <text evidence="1">The sequence shown here is derived from an EMBL/GenBank/DDBJ whole genome shotgun (WGS) entry which is preliminary data.</text>
</comment>
<dbReference type="RefSeq" id="WP_007414699.1">
    <property type="nucleotide sequence ID" value="NZ_ABOX02000011.1"/>
</dbReference>
<proteinExistence type="predicted"/>
<name>B9XFV3_PEDPL</name>
<reference evidence="1 2" key="1">
    <citation type="journal article" date="2011" name="J. Bacteriol.">
        <title>Genome sequence of 'Pedosphaera parvula' Ellin514, an aerobic Verrucomicrobial isolate from pasture soil.</title>
        <authorList>
            <person name="Kant R."/>
            <person name="van Passel M.W."/>
            <person name="Sangwan P."/>
            <person name="Palva A."/>
            <person name="Lucas S."/>
            <person name="Copeland A."/>
            <person name="Lapidus A."/>
            <person name="Glavina Del Rio T."/>
            <person name="Dalin E."/>
            <person name="Tice H."/>
            <person name="Bruce D."/>
            <person name="Goodwin L."/>
            <person name="Pitluck S."/>
            <person name="Chertkov O."/>
            <person name="Larimer F.W."/>
            <person name="Land M.L."/>
            <person name="Hauser L."/>
            <person name="Brettin T.S."/>
            <person name="Detter J.C."/>
            <person name="Han S."/>
            <person name="de Vos W.M."/>
            <person name="Janssen P.H."/>
            <person name="Smidt H."/>
        </authorList>
    </citation>
    <scope>NUCLEOTIDE SEQUENCE [LARGE SCALE GENOMIC DNA]</scope>
    <source>
        <strain evidence="1 2">Ellin514</strain>
    </source>
</reference>
<evidence type="ECO:0000313" key="2">
    <source>
        <dbReference type="Proteomes" id="UP000003688"/>
    </source>
</evidence>
<dbReference type="Proteomes" id="UP000003688">
    <property type="component" value="Unassembled WGS sequence"/>
</dbReference>
<gene>
    <name evidence="1" type="ORF">Cflav_PD3832</name>
</gene>
<dbReference type="AlphaFoldDB" id="B9XFV3"/>
<dbReference type="STRING" id="320771.Cflav_PD3832"/>
<protein>
    <submittedName>
        <fullName evidence="1">Uncharacterized protein</fullName>
    </submittedName>
</protein>
<accession>B9XFV3</accession>